<protein>
    <submittedName>
        <fullName evidence="3">Unannotated protein</fullName>
    </submittedName>
</protein>
<feature type="compositionally biased region" description="Low complexity" evidence="1">
    <location>
        <begin position="122"/>
        <end position="139"/>
    </location>
</feature>
<feature type="compositionally biased region" description="Low complexity" evidence="1">
    <location>
        <begin position="37"/>
        <end position="56"/>
    </location>
</feature>
<evidence type="ECO:0000313" key="4">
    <source>
        <dbReference type="EMBL" id="CAB4912903.1"/>
    </source>
</evidence>
<proteinExistence type="predicted"/>
<organism evidence="3">
    <name type="scientific">freshwater metagenome</name>
    <dbReference type="NCBI Taxonomy" id="449393"/>
    <lineage>
        <taxon>unclassified sequences</taxon>
        <taxon>metagenomes</taxon>
        <taxon>ecological metagenomes</taxon>
    </lineage>
</organism>
<name>A0A6J6ZAD9_9ZZZZ</name>
<feature type="region of interest" description="Disordered" evidence="1">
    <location>
        <begin position="37"/>
        <end position="146"/>
    </location>
</feature>
<evidence type="ECO:0000313" key="3">
    <source>
        <dbReference type="EMBL" id="CAB4818680.1"/>
    </source>
</evidence>
<dbReference type="AlphaFoldDB" id="A0A6J6ZAD9"/>
<reference evidence="3" key="1">
    <citation type="submission" date="2020-05" db="EMBL/GenBank/DDBJ databases">
        <authorList>
            <person name="Chiriac C."/>
            <person name="Salcher M."/>
            <person name="Ghai R."/>
            <person name="Kavagutti S V."/>
        </authorList>
    </citation>
    <scope>NUCLEOTIDE SEQUENCE</scope>
</reference>
<gene>
    <name evidence="2" type="ORF">UFOPK2754_00919</name>
    <name evidence="3" type="ORF">UFOPK3139_00561</name>
    <name evidence="4" type="ORF">UFOPK3543_01627</name>
</gene>
<dbReference type="EMBL" id="CAEZYR010000025">
    <property type="protein sequence ID" value="CAB4737380.1"/>
    <property type="molecule type" value="Genomic_DNA"/>
</dbReference>
<sequence>MKESKQGKKKVVAAGVAALSLVGGSLALAAINPFAANAQDTPSTTTGPAGAVAPTGKFQSNEDPTHEAGETPEQEAAEDAGQRLGGRHSGGRHGGMSNEDPAHEAKETAEQEAAEDARHTADATTPSAPAAGANGTAKTQSYRRNF</sequence>
<accession>A0A6J6ZAD9</accession>
<dbReference type="EMBL" id="CAFABA010000014">
    <property type="protein sequence ID" value="CAB4818680.1"/>
    <property type="molecule type" value="Genomic_DNA"/>
</dbReference>
<evidence type="ECO:0000256" key="1">
    <source>
        <dbReference type="SAM" id="MobiDB-lite"/>
    </source>
</evidence>
<evidence type="ECO:0000313" key="2">
    <source>
        <dbReference type="EMBL" id="CAB4737380.1"/>
    </source>
</evidence>
<dbReference type="EMBL" id="CAFBMH010000058">
    <property type="protein sequence ID" value="CAB4912903.1"/>
    <property type="molecule type" value="Genomic_DNA"/>
</dbReference>
<feature type="compositionally biased region" description="Basic and acidic residues" evidence="1">
    <location>
        <begin position="100"/>
        <end position="121"/>
    </location>
</feature>